<evidence type="ECO:0000259" key="8">
    <source>
        <dbReference type="Pfam" id="PF00361"/>
    </source>
</evidence>
<feature type="transmembrane region" description="Helical" evidence="7">
    <location>
        <begin position="89"/>
        <end position="110"/>
    </location>
</feature>
<dbReference type="GO" id="GO:0042773">
    <property type="term" value="P:ATP synthesis coupled electron transport"/>
    <property type="evidence" value="ECO:0007669"/>
    <property type="project" value="InterPro"/>
</dbReference>
<dbReference type="GO" id="GO:0015990">
    <property type="term" value="P:electron transport coupled proton transport"/>
    <property type="evidence" value="ECO:0007669"/>
    <property type="project" value="TreeGrafter"/>
</dbReference>
<reference evidence="9" key="1">
    <citation type="submission" date="2022-09" db="EMBL/GenBank/DDBJ databases">
        <title>Complete Genomes of Fervidibacillus albus and Fervidibacillus halotolerans isolated from tidal flat sediments.</title>
        <authorList>
            <person name="Kwon K.K."/>
            <person name="Yang S.-H."/>
            <person name="Park M.J."/>
            <person name="Oh H.-M."/>
        </authorList>
    </citation>
    <scope>NUCLEOTIDE SEQUENCE</scope>
    <source>
        <strain evidence="9">MEBiC13594</strain>
    </source>
</reference>
<dbReference type="EMBL" id="CP106877">
    <property type="protein sequence ID" value="WAA12164.1"/>
    <property type="molecule type" value="Genomic_DNA"/>
</dbReference>
<feature type="transmembrane region" description="Helical" evidence="7">
    <location>
        <begin position="343"/>
        <end position="362"/>
    </location>
</feature>
<evidence type="ECO:0000256" key="5">
    <source>
        <dbReference type="ARBA" id="ARBA00023136"/>
    </source>
</evidence>
<dbReference type="PANTHER" id="PTHR43507:SF1">
    <property type="entry name" value="NADH-UBIQUINONE OXIDOREDUCTASE CHAIN 4"/>
    <property type="match status" value="1"/>
</dbReference>
<dbReference type="AlphaFoldDB" id="A0A9E8RYF7"/>
<dbReference type="GO" id="GO:0008137">
    <property type="term" value="F:NADH dehydrogenase (ubiquinone) activity"/>
    <property type="evidence" value="ECO:0007669"/>
    <property type="project" value="InterPro"/>
</dbReference>
<accession>A0A9E8RYF7</accession>
<evidence type="ECO:0000256" key="6">
    <source>
        <dbReference type="RuleBase" id="RU000320"/>
    </source>
</evidence>
<feature type="transmembrane region" description="Helical" evidence="7">
    <location>
        <begin position="419"/>
        <end position="439"/>
    </location>
</feature>
<evidence type="ECO:0000256" key="3">
    <source>
        <dbReference type="ARBA" id="ARBA00022692"/>
    </source>
</evidence>
<feature type="transmembrane region" description="Helical" evidence="7">
    <location>
        <begin position="172"/>
        <end position="199"/>
    </location>
</feature>
<feature type="domain" description="NADH:quinone oxidoreductase/Mrp antiporter transmembrane" evidence="8">
    <location>
        <begin position="136"/>
        <end position="429"/>
    </location>
</feature>
<evidence type="ECO:0000313" key="9">
    <source>
        <dbReference type="EMBL" id="WAA12164.1"/>
    </source>
</evidence>
<evidence type="ECO:0000256" key="1">
    <source>
        <dbReference type="ARBA" id="ARBA00004651"/>
    </source>
</evidence>
<feature type="transmembrane region" description="Helical" evidence="7">
    <location>
        <begin position="284"/>
        <end position="305"/>
    </location>
</feature>
<dbReference type="InterPro" id="IPR003918">
    <property type="entry name" value="NADH_UbQ_OxRdtase"/>
</dbReference>
<keyword evidence="5 7" id="KW-0472">Membrane</keyword>
<evidence type="ECO:0000256" key="7">
    <source>
        <dbReference type="SAM" id="Phobius"/>
    </source>
</evidence>
<feature type="transmembrane region" description="Helical" evidence="7">
    <location>
        <begin position="488"/>
        <end position="507"/>
    </location>
</feature>
<dbReference type="GO" id="GO:0005886">
    <property type="term" value="C:plasma membrane"/>
    <property type="evidence" value="ECO:0007669"/>
    <property type="project" value="UniProtKB-SubCell"/>
</dbReference>
<dbReference type="NCBIfam" id="TIGR01972">
    <property type="entry name" value="NDH_I_M"/>
    <property type="match status" value="1"/>
</dbReference>
<dbReference type="Proteomes" id="UP001164726">
    <property type="component" value="Chromosome"/>
</dbReference>
<feature type="transmembrane region" description="Helical" evidence="7">
    <location>
        <begin position="219"/>
        <end position="239"/>
    </location>
</feature>
<protein>
    <submittedName>
        <fullName evidence="9">NADH-quinone oxidoreductase subunit M</fullName>
    </submittedName>
</protein>
<evidence type="ECO:0000313" key="10">
    <source>
        <dbReference type="Proteomes" id="UP001164726"/>
    </source>
</evidence>
<feature type="transmembrane region" description="Helical" evidence="7">
    <location>
        <begin position="29"/>
        <end position="49"/>
    </location>
</feature>
<organism evidence="9 10">
    <name type="scientific">Fervidibacillus halotolerans</name>
    <dbReference type="NCBI Taxonomy" id="2980027"/>
    <lineage>
        <taxon>Bacteria</taxon>
        <taxon>Bacillati</taxon>
        <taxon>Bacillota</taxon>
        <taxon>Bacilli</taxon>
        <taxon>Bacillales</taxon>
        <taxon>Bacillaceae</taxon>
        <taxon>Fervidibacillus</taxon>
    </lineage>
</organism>
<keyword evidence="4 7" id="KW-1133">Transmembrane helix</keyword>
<evidence type="ECO:0000256" key="4">
    <source>
        <dbReference type="ARBA" id="ARBA00022989"/>
    </source>
</evidence>
<dbReference type="PRINTS" id="PR01437">
    <property type="entry name" value="NUOXDRDTASE4"/>
</dbReference>
<comment type="subcellular location">
    <subcellularLocation>
        <location evidence="1">Cell membrane</location>
        <topology evidence="1">Multi-pass membrane protein</topology>
    </subcellularLocation>
    <subcellularLocation>
        <location evidence="6">Membrane</location>
        <topology evidence="6">Multi-pass membrane protein</topology>
    </subcellularLocation>
</comment>
<dbReference type="InterPro" id="IPR001750">
    <property type="entry name" value="ND/Mrp_TM"/>
</dbReference>
<proteinExistence type="inferred from homology"/>
<evidence type="ECO:0000256" key="2">
    <source>
        <dbReference type="ARBA" id="ARBA00009025"/>
    </source>
</evidence>
<dbReference type="GO" id="GO:0048039">
    <property type="term" value="F:ubiquinone binding"/>
    <property type="evidence" value="ECO:0007669"/>
    <property type="project" value="TreeGrafter"/>
</dbReference>
<dbReference type="InterPro" id="IPR010227">
    <property type="entry name" value="NADH_Q_OxRdtase_chainM/4"/>
</dbReference>
<feature type="transmembrane region" description="Helical" evidence="7">
    <location>
        <begin position="117"/>
        <end position="134"/>
    </location>
</feature>
<dbReference type="GO" id="GO:0003954">
    <property type="term" value="F:NADH dehydrogenase activity"/>
    <property type="evidence" value="ECO:0007669"/>
    <property type="project" value="TreeGrafter"/>
</dbReference>
<feature type="transmembrane region" description="Helical" evidence="7">
    <location>
        <begin position="312"/>
        <end position="331"/>
    </location>
</feature>
<sequence>MAGNLSLLVFSPLVFGILLLVVRKKGNWIGILATFFPVIVGSFFFHQYFKKGIQSISEKWPWISFHPKGFDSLKDPSFLTIDYELQLDGISLAFILLTVLLTFLAAILSWNIEKHRNLYFLLLLLLEIGMLGLFVAANLFLFFIFFEMTVVCLFFLSGKYGEKGKEKAAFHLLLYNGAGSAFLLFAIVLLFLQTGTVHIEQLQHLLHTGSVQLNELTKWSIVLSILIAFGIKMPVFPFHQWMVLMHSHVHPAIVILHSGVLLKIATYGLFRFGIGLFPNEWEKISGLLLFFALVNIFYGSLFALRQMDLRRVWAYGSVAHMGFVLLGLALGSETGIRGALFQSISHGLISGLLFLIVALILTRFKTTDIGKLSGLRQGSPFAVFLLFVGGMASLGLPATSGFIGEFLVILAAFEHHPMVGTLASVGIVLATGYILRAILSISYGPLPSMEGEKGTTKDFYSDFSDENKGNNWKWNMEKKRDPRVTYEVYEWLPAIVFVLFLIGLGIYPQWLIEFFVGA</sequence>
<dbReference type="Pfam" id="PF00361">
    <property type="entry name" value="Proton_antipo_M"/>
    <property type="match status" value="1"/>
</dbReference>
<comment type="similarity">
    <text evidence="2">Belongs to the complex I subunit 4 family.</text>
</comment>
<feature type="transmembrane region" description="Helical" evidence="7">
    <location>
        <begin position="383"/>
        <end position="413"/>
    </location>
</feature>
<keyword evidence="3 6" id="KW-0812">Transmembrane</keyword>
<dbReference type="RefSeq" id="WP_275420296.1">
    <property type="nucleotide sequence ID" value="NZ_CP106877.1"/>
</dbReference>
<dbReference type="PANTHER" id="PTHR43507">
    <property type="entry name" value="NADH-UBIQUINONE OXIDOREDUCTASE CHAIN 4"/>
    <property type="match status" value="1"/>
</dbReference>
<feature type="transmembrane region" description="Helical" evidence="7">
    <location>
        <begin position="6"/>
        <end position="22"/>
    </location>
</feature>
<feature type="transmembrane region" description="Helical" evidence="7">
    <location>
        <begin position="251"/>
        <end position="272"/>
    </location>
</feature>
<feature type="transmembrane region" description="Helical" evidence="7">
    <location>
        <begin position="140"/>
        <end position="160"/>
    </location>
</feature>
<name>A0A9E8RYF7_9BACI</name>
<dbReference type="KEGG" id="fhl:OE105_11390"/>
<keyword evidence="10" id="KW-1185">Reference proteome</keyword>
<gene>
    <name evidence="9" type="ORF">OE105_11390</name>
</gene>